<gene>
    <name evidence="2" type="ORF">F3K53_02440</name>
</gene>
<dbReference type="Pfam" id="PF16778">
    <property type="entry name" value="Phage_tail_APC"/>
    <property type="match status" value="1"/>
</dbReference>
<dbReference type="EMBL" id="VWXT01000031">
    <property type="protein sequence ID" value="KAA6188201.1"/>
    <property type="molecule type" value="Genomic_DNA"/>
</dbReference>
<accession>A0A5M8FWK3</accession>
<dbReference type="AlphaFoldDB" id="A0A5M8FWK3"/>
<sequence>MFASKSTRGFYDPEINSFMPSDALEISTERYAELLVGQSEGKVIAWNNDGFPILAEPPPPSDEELIAAERAWRDVHLSPTDGIISRHRDELESGGPTTLTPAQYSELQEYRRLLRNWPQQTEFPLANHRPTSPSWLEPQLH</sequence>
<evidence type="ECO:0000313" key="3">
    <source>
        <dbReference type="Proteomes" id="UP000323909"/>
    </source>
</evidence>
<comment type="caution">
    <text evidence="2">The sequence shown here is derived from an EMBL/GenBank/DDBJ whole genome shotgun (WGS) entry which is preliminary data.</text>
</comment>
<organism evidence="2 3">
    <name type="scientific">Pseudomonas veronii</name>
    <dbReference type="NCBI Taxonomy" id="76761"/>
    <lineage>
        <taxon>Bacteria</taxon>
        <taxon>Pseudomonadati</taxon>
        <taxon>Pseudomonadota</taxon>
        <taxon>Gammaproteobacteria</taxon>
        <taxon>Pseudomonadales</taxon>
        <taxon>Pseudomonadaceae</taxon>
        <taxon>Pseudomonas</taxon>
    </lineage>
</organism>
<reference evidence="2 3" key="1">
    <citation type="submission" date="2019-09" db="EMBL/GenBank/DDBJ databases">
        <title>Genomic sequencing of 4 copper resistant soil isolates.</title>
        <authorList>
            <person name="Havryliuk O."/>
        </authorList>
    </citation>
    <scope>NUCLEOTIDE SEQUENCE [LARGE SCALE GENOMIC DNA]</scope>
    <source>
        <strain evidence="2 3">UKR4</strain>
    </source>
</reference>
<name>A0A5M8FWK3_PSEVE</name>
<evidence type="ECO:0000313" key="2">
    <source>
        <dbReference type="EMBL" id="KAA6188201.1"/>
    </source>
</evidence>
<proteinExistence type="predicted"/>
<dbReference type="RefSeq" id="WP_102624418.1">
    <property type="nucleotide sequence ID" value="NZ_VWXT01000031.1"/>
</dbReference>
<evidence type="ECO:0000259" key="1">
    <source>
        <dbReference type="Pfam" id="PF16778"/>
    </source>
</evidence>
<dbReference type="Proteomes" id="UP000323909">
    <property type="component" value="Unassembled WGS sequence"/>
</dbReference>
<feature type="domain" description="Phage tail assembly chaperone-like" evidence="1">
    <location>
        <begin position="67"/>
        <end position="133"/>
    </location>
</feature>
<protein>
    <submittedName>
        <fullName evidence="2">Phage tail protein</fullName>
    </submittedName>
</protein>
<dbReference type="InterPro" id="IPR031893">
    <property type="entry name" value="Phage_tail_APC"/>
</dbReference>